<dbReference type="PANTHER" id="PTHR46825:SF9">
    <property type="entry name" value="BETA-LACTAMASE-RELATED DOMAIN-CONTAINING PROTEIN"/>
    <property type="match status" value="1"/>
</dbReference>
<organism evidence="2 3">
    <name type="scientific">Acidovorax facilis</name>
    <dbReference type="NCBI Taxonomy" id="12917"/>
    <lineage>
        <taxon>Bacteria</taxon>
        <taxon>Pseudomonadati</taxon>
        <taxon>Pseudomonadota</taxon>
        <taxon>Betaproteobacteria</taxon>
        <taxon>Burkholderiales</taxon>
        <taxon>Comamonadaceae</taxon>
        <taxon>Acidovorax</taxon>
    </lineage>
</organism>
<feature type="domain" description="Beta-lactamase-related" evidence="1">
    <location>
        <begin position="40"/>
        <end position="359"/>
    </location>
</feature>
<dbReference type="RefSeq" id="WP_055394493.1">
    <property type="nucleotide sequence ID" value="NZ_JAMXAX010000076.1"/>
</dbReference>
<dbReference type="EC" id="3.-.-.-" evidence="2"/>
<dbReference type="EMBL" id="JBHSAJ010000040">
    <property type="protein sequence ID" value="MFC3935763.1"/>
    <property type="molecule type" value="Genomic_DNA"/>
</dbReference>
<proteinExistence type="predicted"/>
<accession>A0ABV8DB28</accession>
<dbReference type="InterPro" id="IPR012338">
    <property type="entry name" value="Beta-lactam/transpept-like"/>
</dbReference>
<gene>
    <name evidence="2" type="ORF">ACFOW3_14180</name>
</gene>
<dbReference type="Gene3D" id="3.40.710.10">
    <property type="entry name" value="DD-peptidase/beta-lactamase superfamily"/>
    <property type="match status" value="1"/>
</dbReference>
<evidence type="ECO:0000259" key="1">
    <source>
        <dbReference type="Pfam" id="PF00144"/>
    </source>
</evidence>
<name>A0ABV8DB28_9BURK</name>
<reference evidence="3" key="1">
    <citation type="journal article" date="2019" name="Int. J. Syst. Evol. Microbiol.">
        <title>The Global Catalogue of Microorganisms (GCM) 10K type strain sequencing project: providing services to taxonomists for standard genome sequencing and annotation.</title>
        <authorList>
            <consortium name="The Broad Institute Genomics Platform"/>
            <consortium name="The Broad Institute Genome Sequencing Center for Infectious Disease"/>
            <person name="Wu L."/>
            <person name="Ma J."/>
        </authorList>
    </citation>
    <scope>NUCLEOTIDE SEQUENCE [LARGE SCALE GENOMIC DNA]</scope>
    <source>
        <strain evidence="3">CCUG 2113</strain>
    </source>
</reference>
<evidence type="ECO:0000313" key="3">
    <source>
        <dbReference type="Proteomes" id="UP001595693"/>
    </source>
</evidence>
<keyword evidence="3" id="KW-1185">Reference proteome</keyword>
<protein>
    <submittedName>
        <fullName evidence="2">Serine hydrolase domain-containing protein</fullName>
        <ecNumber evidence="2">3.-.-.-</ecNumber>
    </submittedName>
</protein>
<dbReference type="Proteomes" id="UP001595693">
    <property type="component" value="Unassembled WGS sequence"/>
</dbReference>
<dbReference type="InterPro" id="IPR050491">
    <property type="entry name" value="AmpC-like"/>
</dbReference>
<evidence type="ECO:0000313" key="2">
    <source>
        <dbReference type="EMBL" id="MFC3935763.1"/>
    </source>
</evidence>
<comment type="caution">
    <text evidence="2">The sequence shown here is derived from an EMBL/GenBank/DDBJ whole genome shotgun (WGS) entry which is preliminary data.</text>
</comment>
<dbReference type="InterPro" id="IPR001466">
    <property type="entry name" value="Beta-lactam-related"/>
</dbReference>
<keyword evidence="2" id="KW-0378">Hydrolase</keyword>
<dbReference type="GO" id="GO:0016787">
    <property type="term" value="F:hydrolase activity"/>
    <property type="evidence" value="ECO:0007669"/>
    <property type="project" value="UniProtKB-KW"/>
</dbReference>
<dbReference type="PANTHER" id="PTHR46825">
    <property type="entry name" value="D-ALANYL-D-ALANINE-CARBOXYPEPTIDASE/ENDOPEPTIDASE AMPH"/>
    <property type="match status" value="1"/>
</dbReference>
<dbReference type="Pfam" id="PF00144">
    <property type="entry name" value="Beta-lactamase"/>
    <property type="match status" value="1"/>
</dbReference>
<sequence>MTIAAIVLALLLVAAICAMLYLKWRMANTPDRKNLAAAIDAEVAKHMKSGRFPGIAVGVFKDGKTFIKGYGTVNKEISQIPDGHTVFQIASVSKVLTASLLQALCDEGVVSMDATLGELLGASMALSPSARAVTLRQLATHTSGFPGIPESLGDKARQMAGDDDPLLNPYSYLGREFVFDYLATAEGQRAAGRFEYSNFGMGLLGHVLEAVTGRDYESLVREKVLAPLGMHSTAIALAPATKARLAQGYTGKGLPTPIWTFAALAGAGAYSSTAEDMLSFIQASLADHGPAAQRFQSMCVPQFGGEFGIGWAQPTFLHRFFGNRGVVWHNGMVAGYAAYLSIDEASKSGVVILTNQASATEMLGMMVMRQVRTQSWASSPPSN</sequence>
<dbReference type="SUPFAM" id="SSF56601">
    <property type="entry name" value="beta-lactamase/transpeptidase-like"/>
    <property type="match status" value="1"/>
</dbReference>